<name>A0AA39FKI9_9HYME</name>
<reference evidence="2" key="2">
    <citation type="submission" date="2023-03" db="EMBL/GenBank/DDBJ databases">
        <authorList>
            <person name="Inwood S.N."/>
            <person name="Skelly J.G."/>
            <person name="Guhlin J."/>
            <person name="Harrop T.W.R."/>
            <person name="Goldson S.G."/>
            <person name="Dearden P.K."/>
        </authorList>
    </citation>
    <scope>NUCLEOTIDE SEQUENCE</scope>
    <source>
        <strain evidence="2">Irish</strain>
        <tissue evidence="2">Whole body</tissue>
    </source>
</reference>
<comment type="caution">
    <text evidence="2">The sequence shown here is derived from an EMBL/GenBank/DDBJ whole genome shotgun (WGS) entry which is preliminary data.</text>
</comment>
<protein>
    <submittedName>
        <fullName evidence="2">Uncharacterized protein</fullName>
    </submittedName>
</protein>
<gene>
    <name evidence="2" type="ORF">PV328_009046</name>
</gene>
<organism evidence="2 3">
    <name type="scientific">Microctonus aethiopoides</name>
    <dbReference type="NCBI Taxonomy" id="144406"/>
    <lineage>
        <taxon>Eukaryota</taxon>
        <taxon>Metazoa</taxon>
        <taxon>Ecdysozoa</taxon>
        <taxon>Arthropoda</taxon>
        <taxon>Hexapoda</taxon>
        <taxon>Insecta</taxon>
        <taxon>Pterygota</taxon>
        <taxon>Neoptera</taxon>
        <taxon>Endopterygota</taxon>
        <taxon>Hymenoptera</taxon>
        <taxon>Apocrita</taxon>
        <taxon>Ichneumonoidea</taxon>
        <taxon>Braconidae</taxon>
        <taxon>Euphorinae</taxon>
        <taxon>Microctonus</taxon>
    </lineage>
</organism>
<evidence type="ECO:0000256" key="1">
    <source>
        <dbReference type="SAM" id="Phobius"/>
    </source>
</evidence>
<evidence type="ECO:0000313" key="2">
    <source>
        <dbReference type="EMBL" id="KAK0171299.1"/>
    </source>
</evidence>
<accession>A0AA39FKI9</accession>
<dbReference type="Proteomes" id="UP001168990">
    <property type="component" value="Unassembled WGS sequence"/>
</dbReference>
<dbReference type="AlphaFoldDB" id="A0AA39FKI9"/>
<keyword evidence="1" id="KW-1133">Transmembrane helix</keyword>
<sequence>MLGSQGEIIRYLNWIDTSPKLSKIDARLYTSFLFLYFTTCGGVYSTAHISMSAGMLRINRGSTSVSFKMIYIDLLFWNELNCIPPKKTNQNDED</sequence>
<dbReference type="EMBL" id="JAQQBS010000003">
    <property type="protein sequence ID" value="KAK0171299.1"/>
    <property type="molecule type" value="Genomic_DNA"/>
</dbReference>
<feature type="transmembrane region" description="Helical" evidence="1">
    <location>
        <begin position="28"/>
        <end position="47"/>
    </location>
</feature>
<keyword evidence="1" id="KW-0472">Membrane</keyword>
<proteinExistence type="predicted"/>
<keyword evidence="3" id="KW-1185">Reference proteome</keyword>
<evidence type="ECO:0000313" key="3">
    <source>
        <dbReference type="Proteomes" id="UP001168990"/>
    </source>
</evidence>
<reference evidence="2" key="1">
    <citation type="journal article" date="2023" name="bioRxiv">
        <title>Scaffold-level genome assemblies of two parasitoid biocontrol wasps reveal the parthenogenesis mechanism and an associated novel virus.</title>
        <authorList>
            <person name="Inwood S."/>
            <person name="Skelly J."/>
            <person name="Guhlin J."/>
            <person name="Harrop T."/>
            <person name="Goldson S."/>
            <person name="Dearden P."/>
        </authorList>
    </citation>
    <scope>NUCLEOTIDE SEQUENCE</scope>
    <source>
        <strain evidence="2">Irish</strain>
        <tissue evidence="2">Whole body</tissue>
    </source>
</reference>
<keyword evidence="1" id="KW-0812">Transmembrane</keyword>